<keyword evidence="4 5" id="KW-0501">Molybdenum cofactor biosynthesis</keyword>
<dbReference type="InterPro" id="IPR015421">
    <property type="entry name" value="PyrdxlP-dep_Trfase_major"/>
</dbReference>
<organism evidence="8 9">
    <name type="scientific">Phaedon cochleariae</name>
    <name type="common">Mustard beetle</name>
    <dbReference type="NCBI Taxonomy" id="80249"/>
    <lineage>
        <taxon>Eukaryota</taxon>
        <taxon>Metazoa</taxon>
        <taxon>Ecdysozoa</taxon>
        <taxon>Arthropoda</taxon>
        <taxon>Hexapoda</taxon>
        <taxon>Insecta</taxon>
        <taxon>Pterygota</taxon>
        <taxon>Neoptera</taxon>
        <taxon>Endopterygota</taxon>
        <taxon>Coleoptera</taxon>
        <taxon>Polyphaga</taxon>
        <taxon>Cucujiformia</taxon>
        <taxon>Chrysomeloidea</taxon>
        <taxon>Chrysomelidae</taxon>
        <taxon>Chrysomelinae</taxon>
        <taxon>Chrysomelini</taxon>
        <taxon>Phaedon</taxon>
    </lineage>
</organism>
<feature type="modified residue" description="N6-(pyridoxal phosphate)lysine" evidence="5">
    <location>
        <position position="657"/>
    </location>
</feature>
<dbReference type="GO" id="GO:0030151">
    <property type="term" value="F:molybdenum ion binding"/>
    <property type="evidence" value="ECO:0007669"/>
    <property type="project" value="UniProtKB-UniRule"/>
</dbReference>
<comment type="similarity">
    <text evidence="5">Belongs to the class-V pyridoxal-phosphate-dependent aminotransferase family. MOCOS subfamily.</text>
</comment>
<comment type="function">
    <text evidence="5">Sulfurates the molybdenum cofactor. Sulfation of molybdenum is essential for xanthine dehydrogenase (XDH) and aldehyde oxidase (ADO) enzymes in which molybdenum cofactor is liganded by 1 oxygen and 1 sulfur atom in active form.</text>
</comment>
<reference evidence="8" key="1">
    <citation type="submission" date="2022-01" db="EMBL/GenBank/DDBJ databases">
        <authorList>
            <person name="King R."/>
        </authorList>
    </citation>
    <scope>NUCLEOTIDE SEQUENCE</scope>
</reference>
<dbReference type="PRINTS" id="PR01692">
    <property type="entry name" value="LIPOCALINIMR"/>
</dbReference>
<dbReference type="InterPro" id="IPR015422">
    <property type="entry name" value="PyrdxlP-dep_Trfase_small"/>
</dbReference>
<keyword evidence="3 5" id="KW-0663">Pyridoxal phosphate</keyword>
<feature type="domain" description="MOSC" evidence="7">
    <location>
        <begin position="1058"/>
        <end position="1203"/>
    </location>
</feature>
<feature type="transmembrane region" description="Helical" evidence="6">
    <location>
        <begin position="197"/>
        <end position="226"/>
    </location>
</feature>
<dbReference type="EC" id="2.8.1.9" evidence="5"/>
<keyword evidence="6" id="KW-0472">Membrane</keyword>
<evidence type="ECO:0000259" key="7">
    <source>
        <dbReference type="PROSITE" id="PS51340"/>
    </source>
</evidence>
<dbReference type="HAMAP" id="MF_03050">
    <property type="entry name" value="MOCOS"/>
    <property type="match status" value="1"/>
</dbReference>
<evidence type="ECO:0000256" key="3">
    <source>
        <dbReference type="ARBA" id="ARBA00022898"/>
    </source>
</evidence>
<dbReference type="EMBL" id="OU896713">
    <property type="protein sequence ID" value="CAH1176406.1"/>
    <property type="molecule type" value="Genomic_DNA"/>
</dbReference>
<dbReference type="GO" id="GO:0008265">
    <property type="term" value="F:molybdenum cofactor sulfurtransferase activity"/>
    <property type="evidence" value="ECO:0007669"/>
    <property type="project" value="UniProtKB-UniRule"/>
</dbReference>
<protein>
    <recommendedName>
        <fullName evidence="5">Molybdenum cofactor sulfurase</fullName>
        <shortName evidence="5">MCS</shortName>
        <shortName evidence="5">MOS</shortName>
        <shortName evidence="5">MoCo sulfurase</shortName>
        <ecNumber evidence="5">2.8.1.9</ecNumber>
    </recommendedName>
    <alternativeName>
        <fullName evidence="5">Molybdenum cofactor sulfurtransferase</fullName>
    </alternativeName>
    <alternativeName>
        <fullName evidence="5">Protein maroon-like</fullName>
        <shortName evidence="5">Ma-l</shortName>
    </alternativeName>
</protein>
<dbReference type="GO" id="GO:0030170">
    <property type="term" value="F:pyridoxal phosphate binding"/>
    <property type="evidence" value="ECO:0007669"/>
    <property type="project" value="UniProtKB-UniRule"/>
</dbReference>
<evidence type="ECO:0000256" key="2">
    <source>
        <dbReference type="ARBA" id="ARBA00022679"/>
    </source>
</evidence>
<evidence type="ECO:0000313" key="9">
    <source>
        <dbReference type="Proteomes" id="UP001153737"/>
    </source>
</evidence>
<keyword evidence="6" id="KW-1133">Transmembrane helix</keyword>
<evidence type="ECO:0000256" key="1">
    <source>
        <dbReference type="ARBA" id="ARBA00010487"/>
    </source>
</evidence>
<name>A0A9P0DU69_PHACE</name>
<dbReference type="Gene3D" id="3.90.1150.10">
    <property type="entry name" value="Aspartate Aminotransferase, domain 1"/>
    <property type="match status" value="1"/>
</dbReference>
<dbReference type="GO" id="GO:0016829">
    <property type="term" value="F:lyase activity"/>
    <property type="evidence" value="ECO:0007669"/>
    <property type="project" value="UniProtKB-UniRule"/>
</dbReference>
<dbReference type="GO" id="GO:0004888">
    <property type="term" value="F:transmembrane signaling receptor activity"/>
    <property type="evidence" value="ECO:0007669"/>
    <property type="project" value="TreeGrafter"/>
</dbReference>
<proteinExistence type="inferred from homology"/>
<evidence type="ECO:0000256" key="5">
    <source>
        <dbReference type="HAMAP-Rule" id="MF_03050"/>
    </source>
</evidence>
<dbReference type="PROSITE" id="PS51340">
    <property type="entry name" value="MOSC"/>
    <property type="match status" value="1"/>
</dbReference>
<feature type="active site" evidence="5">
    <location>
        <position position="817"/>
    </location>
</feature>
<comment type="catalytic activity">
    <reaction evidence="5">
        <text>Mo-molybdopterin + L-cysteine + AH2 = thio-Mo-molybdopterin + L-alanine + A + H2O</text>
        <dbReference type="Rhea" id="RHEA:42636"/>
        <dbReference type="ChEBI" id="CHEBI:13193"/>
        <dbReference type="ChEBI" id="CHEBI:15377"/>
        <dbReference type="ChEBI" id="CHEBI:17499"/>
        <dbReference type="ChEBI" id="CHEBI:35235"/>
        <dbReference type="ChEBI" id="CHEBI:57972"/>
        <dbReference type="ChEBI" id="CHEBI:71302"/>
        <dbReference type="ChEBI" id="CHEBI:82685"/>
        <dbReference type="EC" id="2.8.1.9"/>
    </reaction>
</comment>
<dbReference type="InterPro" id="IPR006876">
    <property type="entry name" value="LMBR1-like_membr_prot"/>
</dbReference>
<dbReference type="InterPro" id="IPR000192">
    <property type="entry name" value="Aminotrans_V_dom"/>
</dbReference>
<feature type="transmembrane region" description="Helical" evidence="6">
    <location>
        <begin position="64"/>
        <end position="93"/>
    </location>
</feature>
<dbReference type="Pfam" id="PF03473">
    <property type="entry name" value="MOSC"/>
    <property type="match status" value="1"/>
</dbReference>
<dbReference type="PANTHER" id="PTHR12625">
    <property type="entry name" value="LIPOCALIN-1 INTERACTING MEMBRANE RECEPTOR LIMR"/>
    <property type="match status" value="1"/>
</dbReference>
<dbReference type="GO" id="GO:0005886">
    <property type="term" value="C:plasma membrane"/>
    <property type="evidence" value="ECO:0007669"/>
    <property type="project" value="TreeGrafter"/>
</dbReference>
<dbReference type="Pfam" id="PF00266">
    <property type="entry name" value="Aminotran_5"/>
    <property type="match status" value="1"/>
</dbReference>
<feature type="transmembrane region" description="Helical" evidence="6">
    <location>
        <begin position="330"/>
        <end position="361"/>
    </location>
</feature>
<evidence type="ECO:0000256" key="4">
    <source>
        <dbReference type="ARBA" id="ARBA00023150"/>
    </source>
</evidence>
<dbReference type="Pfam" id="PF04791">
    <property type="entry name" value="LMBR1"/>
    <property type="match status" value="1"/>
</dbReference>
<evidence type="ECO:0000256" key="6">
    <source>
        <dbReference type="SAM" id="Phobius"/>
    </source>
</evidence>
<dbReference type="InterPro" id="IPR008075">
    <property type="entry name" value="LIMR"/>
</dbReference>
<comment type="cofactor">
    <cofactor evidence="5">
        <name>pyridoxal 5'-phosphate</name>
        <dbReference type="ChEBI" id="CHEBI:597326"/>
    </cofactor>
</comment>
<gene>
    <name evidence="5" type="primary">mal</name>
    <name evidence="8" type="ORF">PHAECO_LOCUS10844</name>
</gene>
<reference evidence="8" key="2">
    <citation type="submission" date="2022-10" db="EMBL/GenBank/DDBJ databases">
        <authorList>
            <consortium name="ENA_rothamsted_submissions"/>
            <consortium name="culmorum"/>
            <person name="King R."/>
        </authorList>
    </citation>
    <scope>NUCLEOTIDE SEQUENCE</scope>
</reference>
<dbReference type="InterPro" id="IPR015424">
    <property type="entry name" value="PyrdxlP-dep_Trfase"/>
</dbReference>
<dbReference type="Proteomes" id="UP001153737">
    <property type="component" value="Chromosome 7"/>
</dbReference>
<comment type="similarity">
    <text evidence="1">Belongs to the LIMR family.</text>
</comment>
<dbReference type="Pfam" id="PF03476">
    <property type="entry name" value="MOSC_N"/>
    <property type="match status" value="1"/>
</dbReference>
<dbReference type="PANTHER" id="PTHR12625:SF0">
    <property type="entry name" value="PROTEIN LILIPOD"/>
    <property type="match status" value="1"/>
</dbReference>
<feature type="transmembrane region" description="Helical" evidence="6">
    <location>
        <begin position="23"/>
        <end position="43"/>
    </location>
</feature>
<dbReference type="GO" id="GO:0007165">
    <property type="term" value="P:signal transduction"/>
    <property type="evidence" value="ECO:0007669"/>
    <property type="project" value="TreeGrafter"/>
</dbReference>
<feature type="transmembrane region" description="Helical" evidence="6">
    <location>
        <begin position="156"/>
        <end position="177"/>
    </location>
</feature>
<dbReference type="InterPro" id="IPR005302">
    <property type="entry name" value="MoCF_Sase_C"/>
</dbReference>
<dbReference type="GO" id="GO:0006777">
    <property type="term" value="P:Mo-molybdopterin cofactor biosynthetic process"/>
    <property type="evidence" value="ECO:0007669"/>
    <property type="project" value="UniProtKB-UniRule"/>
</dbReference>
<accession>A0A9P0DU69</accession>
<dbReference type="AlphaFoldDB" id="A0A9P0DU69"/>
<feature type="transmembrane region" description="Helical" evidence="6">
    <location>
        <begin position="419"/>
        <end position="442"/>
    </location>
</feature>
<keyword evidence="2 5" id="KW-0808">Transferase</keyword>
<dbReference type="InterPro" id="IPR005303">
    <property type="entry name" value="MOCOS_middle"/>
</dbReference>
<dbReference type="Gene3D" id="3.40.640.10">
    <property type="entry name" value="Type I PLP-dependent aspartate aminotransferase-like (Major domain)"/>
    <property type="match status" value="1"/>
</dbReference>
<keyword evidence="9" id="KW-1185">Reference proteome</keyword>
<evidence type="ECO:0000313" key="8">
    <source>
        <dbReference type="EMBL" id="CAH1176406.1"/>
    </source>
</evidence>
<feature type="transmembrane region" description="Helical" evidence="6">
    <location>
        <begin position="381"/>
        <end position="407"/>
    </location>
</feature>
<dbReference type="SUPFAM" id="SSF141673">
    <property type="entry name" value="MOSC N-terminal domain-like"/>
    <property type="match status" value="1"/>
</dbReference>
<feature type="transmembrane region" description="Helical" evidence="6">
    <location>
        <begin position="113"/>
        <end position="135"/>
    </location>
</feature>
<sequence>MDDYEDETDIHEQIFHNNVREQIIFLLLFLLIYLSSFALLEQFKRRGREDYFSSDEDEVTVYRISTWLCTFSLAVSILAVLLLPISIMANEILVNYPNSFYMRWLNSSLIQGLWNHVFLFSNLSLFVLLPFAYLFTESEGFFGHRKGLLPRVYETFTVLGLLALVVLGMTYVISAVIDKDNSSIQTILNLWTYYLPFLYSCISFFGVLMLLVCTPIGFVCLFDIVGQFLIKPQFLRDINEEFFACALEEECLRRRLKQAQKTGKAYMDPAPMLIEQNGPVCDDDYASSCSLMRLRNGELQFGLGTRLMDIEKRRKLLDKQRQTSSLRRNVVYPVAMLLLLGLTLTAVLLVVQNALSLLIGIKALPSSSKQFTLGVSSLSKLGPFGAALEIVLIVYLIVTSSIGLYTAPCMKRMRPKLKSTPFCLLIANCALLLIISSALPLLSKILDTCYLDHAGATLYSEKQIQNVMADLSANVYGNPHSLHISSKSTEEAIDIIRYEILQHFNTNNEEYSIVFTSGATAALKIIAECFNYGSKSKGTLVYLENNHTSALGMRSYAENAKEISTERAYELMINEPKKYPDKNDLNNIFVYPAESNFCGTKFPLEWIKCIKEGALNEFVQTKSQNWYVVLDAPCYVASNVLDLSRYKPDFVTISFYKMFGYPTGLGALLVKKTSEELLTKKYFGGGTLQMVLSSQNVIVPRKVLHERFEDGTLPFLSVLAVKQGFETLKRLNLNFDSISQHTFSLARYVYRKLCTLHHGNEKPAVILYHETKFENRDIQGGIVNFNLIRSNGSYIGFTEVLHMANLYGIHLRNGCHCNPGACQRFLKLKPSDIVKNFELGHVCGDTNDLIDGIPTGTIRVSFGYMSSKKDADRLLAMIESCFVSRPIRKMPSNSYDQRNYLEHQIQKSADTENITEYFETNSTLQNEEQDEKGRLTNIFVYPIKSCGSYEVSEQWLIGPDGLKYDREWVIINSSGVCLTQKQNRNMCLIKPVIDLKNDRLQLSFKGYHDIDINLSNNMERLKEVCLSQTKICSKRVIGWDCGDEVSDWLSEALNMSGLRLLRKYKEDGGLNVSIVKQSFANNGMFLLVNSKSVEWLTNKIENNELNEDLNTTIQRFRPNFVVDFSKPFQENELSDLWIGNNFFKSKGTCTRCHMICIDQETGNTSKEPLLTLSKELKGKIRFGVYLSLVDDVQTVLKLNSSVL</sequence>
<keyword evidence="6" id="KW-0812">Transmembrane</keyword>
<dbReference type="InterPro" id="IPR028886">
    <property type="entry name" value="MoCo_sulfurase"/>
</dbReference>
<dbReference type="SUPFAM" id="SSF53383">
    <property type="entry name" value="PLP-dependent transferases"/>
    <property type="match status" value="1"/>
</dbReference>